<dbReference type="InterPro" id="IPR011907">
    <property type="entry name" value="RNase_III"/>
</dbReference>
<dbReference type="RefSeq" id="WP_076836193.1">
    <property type="nucleotide sequence ID" value="NZ_CP019434.1"/>
</dbReference>
<keyword evidence="5 8" id="KW-0255">Endonuclease</keyword>
<dbReference type="EMBL" id="CP019434">
    <property type="protein sequence ID" value="APZ42539.1"/>
    <property type="molecule type" value="Genomic_DNA"/>
</dbReference>
<evidence type="ECO:0000256" key="5">
    <source>
        <dbReference type="ARBA" id="ARBA00022759"/>
    </source>
</evidence>
<keyword evidence="8" id="KW-0963">Cytoplasm</keyword>
<dbReference type="STRING" id="1765967.BW247_05065"/>
<dbReference type="GO" id="GO:0003725">
    <property type="term" value="F:double-stranded RNA binding"/>
    <property type="evidence" value="ECO:0007669"/>
    <property type="project" value="TreeGrafter"/>
</dbReference>
<gene>
    <name evidence="8" type="primary">rnc</name>
    <name evidence="11" type="ORF">BW247_05065</name>
</gene>
<feature type="active site" evidence="8">
    <location>
        <position position="117"/>
    </location>
</feature>
<dbReference type="PROSITE" id="PS00517">
    <property type="entry name" value="RNASE_3_1"/>
    <property type="match status" value="1"/>
</dbReference>
<keyword evidence="3 8" id="KW-0507">mRNA processing</keyword>
<reference evidence="11 12" key="1">
    <citation type="submission" date="2017-01" db="EMBL/GenBank/DDBJ databases">
        <title>Draft sequence of Acidihalobacter ferrooxidans strain DSM 14175 (strain V8).</title>
        <authorList>
            <person name="Khaleque H.N."/>
            <person name="Ramsay J.P."/>
            <person name="Murphy R.J.T."/>
            <person name="Kaksonen A.H."/>
            <person name="Boxall N.J."/>
            <person name="Watkin E.L.J."/>
        </authorList>
    </citation>
    <scope>NUCLEOTIDE SEQUENCE [LARGE SCALE GENOMIC DNA]</scope>
    <source>
        <strain evidence="11 12">V8</strain>
    </source>
</reference>
<keyword evidence="12" id="KW-1185">Reference proteome</keyword>
<keyword evidence="7 8" id="KW-0694">RNA-binding</keyword>
<accession>A0A1P8UFG3</accession>
<dbReference type="GO" id="GO:0006364">
    <property type="term" value="P:rRNA processing"/>
    <property type="evidence" value="ECO:0007669"/>
    <property type="project" value="UniProtKB-UniRule"/>
</dbReference>
<dbReference type="GO" id="GO:0006397">
    <property type="term" value="P:mRNA processing"/>
    <property type="evidence" value="ECO:0007669"/>
    <property type="project" value="UniProtKB-UniRule"/>
</dbReference>
<comment type="similarity">
    <text evidence="2">Belongs to the ribonuclease III family.</text>
</comment>
<feature type="binding site" evidence="8">
    <location>
        <position position="117"/>
    </location>
    <ligand>
        <name>Mg(2+)</name>
        <dbReference type="ChEBI" id="CHEBI:18420"/>
    </ligand>
</feature>
<feature type="active site" evidence="8">
    <location>
        <position position="45"/>
    </location>
</feature>
<dbReference type="Pfam" id="PF00035">
    <property type="entry name" value="dsrm"/>
    <property type="match status" value="1"/>
</dbReference>
<evidence type="ECO:0000256" key="6">
    <source>
        <dbReference type="ARBA" id="ARBA00022801"/>
    </source>
</evidence>
<evidence type="ECO:0000259" key="9">
    <source>
        <dbReference type="PROSITE" id="PS50137"/>
    </source>
</evidence>
<dbReference type="SUPFAM" id="SSF69065">
    <property type="entry name" value="RNase III domain-like"/>
    <property type="match status" value="1"/>
</dbReference>
<comment type="subcellular location">
    <subcellularLocation>
        <location evidence="8">Cytoplasm</location>
    </subcellularLocation>
</comment>
<keyword evidence="8" id="KW-0699">rRNA-binding</keyword>
<feature type="domain" description="DRBM" evidence="9">
    <location>
        <begin position="156"/>
        <end position="225"/>
    </location>
</feature>
<evidence type="ECO:0000256" key="1">
    <source>
        <dbReference type="ARBA" id="ARBA00000109"/>
    </source>
</evidence>
<dbReference type="SMART" id="SM00535">
    <property type="entry name" value="RIBOc"/>
    <property type="match status" value="1"/>
</dbReference>
<evidence type="ECO:0000313" key="12">
    <source>
        <dbReference type="Proteomes" id="UP000243807"/>
    </source>
</evidence>
<dbReference type="Gene3D" id="1.10.1520.10">
    <property type="entry name" value="Ribonuclease III domain"/>
    <property type="match status" value="1"/>
</dbReference>
<evidence type="ECO:0000259" key="10">
    <source>
        <dbReference type="PROSITE" id="PS50142"/>
    </source>
</evidence>
<keyword evidence="4 8" id="KW-0540">Nuclease</keyword>
<dbReference type="SUPFAM" id="SSF54768">
    <property type="entry name" value="dsRNA-binding domain-like"/>
    <property type="match status" value="1"/>
</dbReference>
<dbReference type="InterPro" id="IPR014720">
    <property type="entry name" value="dsRBD_dom"/>
</dbReference>
<comment type="subunit">
    <text evidence="8">Homodimer.</text>
</comment>
<dbReference type="InterPro" id="IPR000999">
    <property type="entry name" value="RNase_III_dom"/>
</dbReference>
<sequence length="226" mass="24873">MPKETLHYSRLLPDSVRDSARLRLALTHRSAHPDKNNERLEFLGDAVLGLAVADWLYRNHPEWSEGDMSRIRSTLVNREALNAVGQRTGLIDHIHVSGSMTDEQSPISSRVVASAVEAVIGAVYLECGERQARDFVLAWLAPLLEAVPDDPEQAKDPKTRLQERLQMQHRKRPVYRTLLSPASGGNATGFLVECSSGTIKTVGFGATKRDAELAAASEMLSHAELA</sequence>
<dbReference type="GO" id="GO:0010468">
    <property type="term" value="P:regulation of gene expression"/>
    <property type="evidence" value="ECO:0007669"/>
    <property type="project" value="TreeGrafter"/>
</dbReference>
<dbReference type="Proteomes" id="UP000243807">
    <property type="component" value="Chromosome"/>
</dbReference>
<keyword evidence="8" id="KW-0460">Magnesium</keyword>
<dbReference type="GO" id="GO:0005737">
    <property type="term" value="C:cytoplasm"/>
    <property type="evidence" value="ECO:0007669"/>
    <property type="project" value="UniProtKB-SubCell"/>
</dbReference>
<dbReference type="CDD" id="cd10845">
    <property type="entry name" value="DSRM_RNAse_III_family"/>
    <property type="match status" value="1"/>
</dbReference>
<feature type="binding site" evidence="8">
    <location>
        <position position="114"/>
    </location>
    <ligand>
        <name>Mg(2+)</name>
        <dbReference type="ChEBI" id="CHEBI:18420"/>
    </ligand>
</feature>
<feature type="domain" description="RNase III" evidence="10">
    <location>
        <begin position="16"/>
        <end position="128"/>
    </location>
</feature>
<comment type="catalytic activity">
    <reaction evidence="1 8">
        <text>Endonucleolytic cleavage to 5'-phosphomonoester.</text>
        <dbReference type="EC" id="3.1.26.3"/>
    </reaction>
</comment>
<dbReference type="GO" id="GO:0046872">
    <property type="term" value="F:metal ion binding"/>
    <property type="evidence" value="ECO:0007669"/>
    <property type="project" value="UniProtKB-KW"/>
</dbReference>
<dbReference type="GO" id="GO:0008033">
    <property type="term" value="P:tRNA processing"/>
    <property type="evidence" value="ECO:0007669"/>
    <property type="project" value="UniProtKB-KW"/>
</dbReference>
<keyword evidence="8" id="KW-0698">rRNA processing</keyword>
<organism evidence="11 12">
    <name type="scientific">Acidihalobacter ferrooxydans</name>
    <dbReference type="NCBI Taxonomy" id="1765967"/>
    <lineage>
        <taxon>Bacteria</taxon>
        <taxon>Pseudomonadati</taxon>
        <taxon>Pseudomonadota</taxon>
        <taxon>Gammaproteobacteria</taxon>
        <taxon>Chromatiales</taxon>
        <taxon>Ectothiorhodospiraceae</taxon>
        <taxon>Acidihalobacter</taxon>
    </lineage>
</organism>
<name>A0A1P8UFG3_9GAMM</name>
<proteinExistence type="inferred from homology"/>
<dbReference type="AlphaFoldDB" id="A0A1P8UFG3"/>
<evidence type="ECO:0000313" key="11">
    <source>
        <dbReference type="EMBL" id="APZ42539.1"/>
    </source>
</evidence>
<dbReference type="PANTHER" id="PTHR11207">
    <property type="entry name" value="RIBONUCLEASE III"/>
    <property type="match status" value="1"/>
</dbReference>
<feature type="binding site" evidence="8">
    <location>
        <position position="41"/>
    </location>
    <ligand>
        <name>Mg(2+)</name>
        <dbReference type="ChEBI" id="CHEBI:18420"/>
    </ligand>
</feature>
<dbReference type="PROSITE" id="PS50137">
    <property type="entry name" value="DS_RBD"/>
    <property type="match status" value="1"/>
</dbReference>
<keyword evidence="6 8" id="KW-0378">Hydrolase</keyword>
<dbReference type="SMART" id="SM00358">
    <property type="entry name" value="DSRM"/>
    <property type="match status" value="1"/>
</dbReference>
<dbReference type="PROSITE" id="PS50142">
    <property type="entry name" value="RNASE_3_2"/>
    <property type="match status" value="1"/>
</dbReference>
<evidence type="ECO:0000256" key="2">
    <source>
        <dbReference type="ARBA" id="ARBA00010183"/>
    </source>
</evidence>
<dbReference type="OrthoDB" id="9805026at2"/>
<evidence type="ECO:0000256" key="7">
    <source>
        <dbReference type="ARBA" id="ARBA00022884"/>
    </source>
</evidence>
<evidence type="ECO:0000256" key="4">
    <source>
        <dbReference type="ARBA" id="ARBA00022722"/>
    </source>
</evidence>
<dbReference type="InterPro" id="IPR036389">
    <property type="entry name" value="RNase_III_sf"/>
</dbReference>
<evidence type="ECO:0000256" key="3">
    <source>
        <dbReference type="ARBA" id="ARBA00022664"/>
    </source>
</evidence>
<dbReference type="NCBIfam" id="TIGR02191">
    <property type="entry name" value="RNaseIII"/>
    <property type="match status" value="1"/>
</dbReference>
<keyword evidence="8" id="KW-0479">Metal-binding</keyword>
<dbReference type="PANTHER" id="PTHR11207:SF0">
    <property type="entry name" value="RIBONUCLEASE 3"/>
    <property type="match status" value="1"/>
</dbReference>
<evidence type="ECO:0000256" key="8">
    <source>
        <dbReference type="HAMAP-Rule" id="MF_00104"/>
    </source>
</evidence>
<dbReference type="CDD" id="cd00593">
    <property type="entry name" value="RIBOc"/>
    <property type="match status" value="1"/>
</dbReference>
<dbReference type="KEGG" id="afy:BW247_05065"/>
<dbReference type="Gene3D" id="3.30.160.20">
    <property type="match status" value="1"/>
</dbReference>
<keyword evidence="8" id="KW-0819">tRNA processing</keyword>
<comment type="function">
    <text evidence="8">Digests double-stranded RNA. Involved in the processing of primary rRNA transcript to yield the immediate precursors to the large and small rRNAs (23S and 16S). Processes some mRNAs, and tRNAs when they are encoded in the rRNA operon. Processes pre-crRNA and tracrRNA of type II CRISPR loci if present in the organism.</text>
</comment>
<comment type="cofactor">
    <cofactor evidence="8">
        <name>Mg(2+)</name>
        <dbReference type="ChEBI" id="CHEBI:18420"/>
    </cofactor>
</comment>
<dbReference type="HAMAP" id="MF_00104">
    <property type="entry name" value="RNase_III"/>
    <property type="match status" value="1"/>
</dbReference>
<dbReference type="GO" id="GO:0004525">
    <property type="term" value="F:ribonuclease III activity"/>
    <property type="evidence" value="ECO:0007669"/>
    <property type="project" value="UniProtKB-UniRule"/>
</dbReference>
<dbReference type="GO" id="GO:0019843">
    <property type="term" value="F:rRNA binding"/>
    <property type="evidence" value="ECO:0007669"/>
    <property type="project" value="UniProtKB-KW"/>
</dbReference>
<dbReference type="Pfam" id="PF14622">
    <property type="entry name" value="Ribonucleas_3_3"/>
    <property type="match status" value="1"/>
</dbReference>
<dbReference type="EC" id="3.1.26.3" evidence="8"/>
<protein>
    <recommendedName>
        <fullName evidence="8">Ribonuclease 3</fullName>
        <ecNumber evidence="8">3.1.26.3</ecNumber>
    </recommendedName>
    <alternativeName>
        <fullName evidence="8">Ribonuclease III</fullName>
        <shortName evidence="8">RNase III</shortName>
    </alternativeName>
</protein>